<dbReference type="EMBL" id="CATOUU010000812">
    <property type="protein sequence ID" value="CAI9950381.1"/>
    <property type="molecule type" value="Genomic_DNA"/>
</dbReference>
<organism evidence="1">
    <name type="scientific">Hexamita inflata</name>
    <dbReference type="NCBI Taxonomy" id="28002"/>
    <lineage>
        <taxon>Eukaryota</taxon>
        <taxon>Metamonada</taxon>
        <taxon>Diplomonadida</taxon>
        <taxon>Hexamitidae</taxon>
        <taxon>Hexamitinae</taxon>
        <taxon>Hexamita</taxon>
    </lineage>
</organism>
<keyword evidence="3" id="KW-1185">Reference proteome</keyword>
<evidence type="ECO:0000313" key="3">
    <source>
        <dbReference type="Proteomes" id="UP001642409"/>
    </source>
</evidence>
<gene>
    <name evidence="2" type="ORF">HINF_LOCUS34687</name>
    <name evidence="1" type="ORF">HINF_LOCUS38026</name>
</gene>
<comment type="caution">
    <text evidence="1">The sequence shown here is derived from an EMBL/GenBank/DDBJ whole genome shotgun (WGS) entry which is preliminary data.</text>
</comment>
<protein>
    <submittedName>
        <fullName evidence="2">Hypothetical_protein</fullName>
    </submittedName>
</protein>
<sequence length="215" mass="25043">MQNFILYSQKLSGSLFFNSYIDETHKQFLQNVQTNSKLIDNKLNRQRKITQNKSNLSEKCTVQFIFNQNSLTTNLKSKNLPLPPVFLVYFQNGIVQKLILQKQTRNRWGNCEFQVVSGSFLSQKEQNASLVKKKVVGKWAQIYWQFKWVKGAVVVFDNQMAVIWDQTVHLENIEIILEDVYVIVRGKNVIGGQQRILVKFINESDAEIVSQQIHM</sequence>
<dbReference type="EMBL" id="CAXDID020000124">
    <property type="protein sequence ID" value="CAL6032858.1"/>
    <property type="molecule type" value="Genomic_DNA"/>
</dbReference>
<proteinExistence type="predicted"/>
<dbReference type="Proteomes" id="UP001642409">
    <property type="component" value="Unassembled WGS sequence"/>
</dbReference>
<name>A0AA86UFZ1_9EUKA</name>
<evidence type="ECO:0000313" key="1">
    <source>
        <dbReference type="EMBL" id="CAI9950381.1"/>
    </source>
</evidence>
<accession>A0AA86UFZ1</accession>
<reference evidence="1" key="1">
    <citation type="submission" date="2023-06" db="EMBL/GenBank/DDBJ databases">
        <authorList>
            <person name="Kurt Z."/>
        </authorList>
    </citation>
    <scope>NUCLEOTIDE SEQUENCE</scope>
</reference>
<dbReference type="AlphaFoldDB" id="A0AA86UFZ1"/>
<reference evidence="2 3" key="2">
    <citation type="submission" date="2024-07" db="EMBL/GenBank/DDBJ databases">
        <authorList>
            <person name="Akdeniz Z."/>
        </authorList>
    </citation>
    <scope>NUCLEOTIDE SEQUENCE [LARGE SCALE GENOMIC DNA]</scope>
</reference>
<evidence type="ECO:0000313" key="2">
    <source>
        <dbReference type="EMBL" id="CAL6032858.1"/>
    </source>
</evidence>